<dbReference type="EMBL" id="KD102467">
    <property type="protein sequence ID" value="EMS60973.1"/>
    <property type="molecule type" value="Genomic_DNA"/>
</dbReference>
<feature type="region of interest" description="Disordered" evidence="1">
    <location>
        <begin position="1"/>
        <end position="33"/>
    </location>
</feature>
<sequence length="107" mass="11888">MATTDEHGSGGKRHRSKGKNRKIGRGAHHEEDGALGEVGESLMAMDLTKAADVPRLKKTIKVILHLRFGPFVGVALLHLRFGPSVELSIFRSSKTHFLMVHILHLRF</sequence>
<proteinExistence type="predicted"/>
<accession>M7ZCQ3</accession>
<evidence type="ECO:0000256" key="1">
    <source>
        <dbReference type="SAM" id="MobiDB-lite"/>
    </source>
</evidence>
<feature type="compositionally biased region" description="Basic residues" evidence="1">
    <location>
        <begin position="10"/>
        <end position="26"/>
    </location>
</feature>
<dbReference type="AlphaFoldDB" id="M7ZCQ3"/>
<name>M7ZCQ3_TRIUA</name>
<organism evidence="2">
    <name type="scientific">Triticum urartu</name>
    <name type="common">Red wild einkorn</name>
    <name type="synonym">Crithodium urartu</name>
    <dbReference type="NCBI Taxonomy" id="4572"/>
    <lineage>
        <taxon>Eukaryota</taxon>
        <taxon>Viridiplantae</taxon>
        <taxon>Streptophyta</taxon>
        <taxon>Embryophyta</taxon>
        <taxon>Tracheophyta</taxon>
        <taxon>Spermatophyta</taxon>
        <taxon>Magnoliopsida</taxon>
        <taxon>Liliopsida</taxon>
        <taxon>Poales</taxon>
        <taxon>Poaceae</taxon>
        <taxon>BOP clade</taxon>
        <taxon>Pooideae</taxon>
        <taxon>Triticodae</taxon>
        <taxon>Triticeae</taxon>
        <taxon>Triticinae</taxon>
        <taxon>Triticum</taxon>
    </lineage>
</organism>
<evidence type="ECO:0000313" key="2">
    <source>
        <dbReference type="EMBL" id="EMS60973.1"/>
    </source>
</evidence>
<protein>
    <submittedName>
        <fullName evidence="2">Uncharacterized protein</fullName>
    </submittedName>
</protein>
<gene>
    <name evidence="2" type="ORF">TRIUR3_05754</name>
</gene>
<reference evidence="2" key="1">
    <citation type="journal article" date="2013" name="Nature">
        <title>Draft genome of the wheat A-genome progenitor Triticum urartu.</title>
        <authorList>
            <person name="Ling H.Q."/>
            <person name="Zhao S."/>
            <person name="Liu D."/>
            <person name="Wang J."/>
            <person name="Sun H."/>
            <person name="Zhang C."/>
            <person name="Fan H."/>
            <person name="Li D."/>
            <person name="Dong L."/>
            <person name="Tao Y."/>
            <person name="Gao C."/>
            <person name="Wu H."/>
            <person name="Li Y."/>
            <person name="Cui Y."/>
            <person name="Guo X."/>
            <person name="Zheng S."/>
            <person name="Wang B."/>
            <person name="Yu K."/>
            <person name="Liang Q."/>
            <person name="Yang W."/>
            <person name="Lou X."/>
            <person name="Chen J."/>
            <person name="Feng M."/>
            <person name="Jian J."/>
            <person name="Zhang X."/>
            <person name="Luo G."/>
            <person name="Jiang Y."/>
            <person name="Liu J."/>
            <person name="Wang Z."/>
            <person name="Sha Y."/>
            <person name="Zhang B."/>
            <person name="Wu H."/>
            <person name="Tang D."/>
            <person name="Shen Q."/>
            <person name="Xue P."/>
            <person name="Zou S."/>
            <person name="Wang X."/>
            <person name="Liu X."/>
            <person name="Wang F."/>
            <person name="Yang Y."/>
            <person name="An X."/>
            <person name="Dong Z."/>
            <person name="Zhang K."/>
            <person name="Zhang X."/>
            <person name="Luo M.C."/>
            <person name="Dvorak J."/>
            <person name="Tong Y."/>
            <person name="Wang J."/>
            <person name="Yang H."/>
            <person name="Li Z."/>
            <person name="Wang D."/>
            <person name="Zhang A."/>
            <person name="Wang J."/>
        </authorList>
    </citation>
    <scope>NUCLEOTIDE SEQUENCE</scope>
</reference>